<dbReference type="HAMAP" id="MF_00139">
    <property type="entry name" value="PurH"/>
    <property type="match status" value="1"/>
</dbReference>
<dbReference type="RefSeq" id="WP_153723894.1">
    <property type="nucleotide sequence ID" value="NZ_CP045875.1"/>
</dbReference>
<dbReference type="GO" id="GO:0003937">
    <property type="term" value="F:IMP cyclohydrolase activity"/>
    <property type="evidence" value="ECO:0007669"/>
    <property type="project" value="UniProtKB-UniRule"/>
</dbReference>
<evidence type="ECO:0000259" key="11">
    <source>
        <dbReference type="PROSITE" id="PS51855"/>
    </source>
</evidence>
<dbReference type="Proteomes" id="UP000366051">
    <property type="component" value="Chromosome"/>
</dbReference>
<evidence type="ECO:0000256" key="9">
    <source>
        <dbReference type="ARBA" id="ARBA00050687"/>
    </source>
</evidence>
<dbReference type="CDD" id="cd01421">
    <property type="entry name" value="IMPCH"/>
    <property type="match status" value="1"/>
</dbReference>
<evidence type="ECO:0000256" key="1">
    <source>
        <dbReference type="ARBA" id="ARBA00004844"/>
    </source>
</evidence>
<comment type="catalytic activity">
    <reaction evidence="9 10">
        <text>IMP + H2O = 5-formamido-1-(5-phospho-D-ribosyl)imidazole-4-carboxamide</text>
        <dbReference type="Rhea" id="RHEA:18445"/>
        <dbReference type="ChEBI" id="CHEBI:15377"/>
        <dbReference type="ChEBI" id="CHEBI:58053"/>
        <dbReference type="ChEBI" id="CHEBI:58467"/>
        <dbReference type="EC" id="3.5.4.10"/>
    </reaction>
</comment>
<dbReference type="PROSITE" id="PS51855">
    <property type="entry name" value="MGS"/>
    <property type="match status" value="1"/>
</dbReference>
<dbReference type="SMART" id="SM00798">
    <property type="entry name" value="AICARFT_IMPCHas"/>
    <property type="match status" value="1"/>
</dbReference>
<dbReference type="PIRSF" id="PIRSF000414">
    <property type="entry name" value="AICARFT_IMPCHas"/>
    <property type="match status" value="1"/>
</dbReference>
<dbReference type="OrthoDB" id="9802065at2"/>
<dbReference type="FunFam" id="3.40.50.1380:FF:000001">
    <property type="entry name" value="Bifunctional purine biosynthesis protein PurH"/>
    <property type="match status" value="1"/>
</dbReference>
<protein>
    <recommendedName>
        <fullName evidence="10">Bifunctional purine biosynthesis protein PurH</fullName>
    </recommendedName>
    <domain>
        <recommendedName>
            <fullName evidence="10">Phosphoribosylaminoimidazolecarboxamide formyltransferase</fullName>
            <ecNumber evidence="10">2.1.2.3</ecNumber>
        </recommendedName>
        <alternativeName>
            <fullName evidence="10">AICAR transformylase</fullName>
        </alternativeName>
    </domain>
    <domain>
        <recommendedName>
            <fullName evidence="10">IMP cyclohydrolase</fullName>
            <ecNumber evidence="10">3.5.4.10</ecNumber>
        </recommendedName>
        <alternativeName>
            <fullName evidence="10">ATIC</fullName>
        </alternativeName>
        <alternativeName>
            <fullName evidence="10">IMP synthase</fullName>
        </alternativeName>
        <alternativeName>
            <fullName evidence="10">Inosinicase</fullName>
        </alternativeName>
    </domain>
</protein>
<dbReference type="NCBIfam" id="TIGR00355">
    <property type="entry name" value="purH"/>
    <property type="match status" value="1"/>
</dbReference>
<evidence type="ECO:0000256" key="6">
    <source>
        <dbReference type="ARBA" id="ARBA00022801"/>
    </source>
</evidence>
<dbReference type="NCBIfam" id="NF002049">
    <property type="entry name" value="PRK00881.1"/>
    <property type="match status" value="1"/>
</dbReference>
<keyword evidence="7 10" id="KW-0511">Multifunctional enzyme</keyword>
<dbReference type="InterPro" id="IPR016193">
    <property type="entry name" value="Cytidine_deaminase-like"/>
</dbReference>
<comment type="catalytic activity">
    <reaction evidence="8 10">
        <text>(6R)-10-formyltetrahydrofolate + 5-amino-1-(5-phospho-beta-D-ribosyl)imidazole-4-carboxamide = 5-formamido-1-(5-phospho-D-ribosyl)imidazole-4-carboxamide + (6S)-5,6,7,8-tetrahydrofolate</text>
        <dbReference type="Rhea" id="RHEA:22192"/>
        <dbReference type="ChEBI" id="CHEBI:57453"/>
        <dbReference type="ChEBI" id="CHEBI:58467"/>
        <dbReference type="ChEBI" id="CHEBI:58475"/>
        <dbReference type="ChEBI" id="CHEBI:195366"/>
        <dbReference type="EC" id="2.1.2.3"/>
    </reaction>
</comment>
<feature type="domain" description="MGS-like" evidence="11">
    <location>
        <begin position="1"/>
        <end position="144"/>
    </location>
</feature>
<evidence type="ECO:0000313" key="12">
    <source>
        <dbReference type="EMBL" id="QGG46289.1"/>
    </source>
</evidence>
<evidence type="ECO:0000313" key="13">
    <source>
        <dbReference type="Proteomes" id="UP000366051"/>
    </source>
</evidence>
<keyword evidence="13" id="KW-1185">Reference proteome</keyword>
<dbReference type="PANTHER" id="PTHR11692">
    <property type="entry name" value="BIFUNCTIONAL PURINE BIOSYNTHESIS PROTEIN PURH"/>
    <property type="match status" value="1"/>
</dbReference>
<dbReference type="SUPFAM" id="SSF53927">
    <property type="entry name" value="Cytidine deaminase-like"/>
    <property type="match status" value="1"/>
</dbReference>
<proteinExistence type="inferred from homology"/>
<dbReference type="FunFam" id="3.40.140.20:FF:000002">
    <property type="entry name" value="Bifunctional purine biosynthesis protein PurH"/>
    <property type="match status" value="1"/>
</dbReference>
<comment type="pathway">
    <text evidence="1 10">Purine metabolism; IMP biosynthesis via de novo pathway; IMP from 5-formamido-1-(5-phospho-D-ribosyl)imidazole-4-carboxamide: step 1/1.</text>
</comment>
<dbReference type="GO" id="GO:0005829">
    <property type="term" value="C:cytosol"/>
    <property type="evidence" value="ECO:0007669"/>
    <property type="project" value="TreeGrafter"/>
</dbReference>
<dbReference type="EMBL" id="CP045875">
    <property type="protein sequence ID" value="QGG46289.1"/>
    <property type="molecule type" value="Genomic_DNA"/>
</dbReference>
<keyword evidence="4 10" id="KW-0808">Transferase</keyword>
<comment type="similarity">
    <text evidence="3 10">Belongs to the PurH family.</text>
</comment>
<dbReference type="Gene3D" id="3.40.140.20">
    <property type="match status" value="2"/>
</dbReference>
<dbReference type="GO" id="GO:0004643">
    <property type="term" value="F:phosphoribosylaminoimidazolecarboxamide formyltransferase activity"/>
    <property type="evidence" value="ECO:0007669"/>
    <property type="project" value="UniProtKB-UniRule"/>
</dbReference>
<dbReference type="EC" id="2.1.2.3" evidence="10"/>
<comment type="pathway">
    <text evidence="2 10">Purine metabolism; IMP biosynthesis via de novo pathway; 5-formamido-1-(5-phospho-D-ribosyl)imidazole-4-carboxamide from 5-amino-1-(5-phospho-D-ribosyl)imidazole-4-carboxamide (10-formyl THF route): step 1/1.</text>
</comment>
<keyword evidence="6 10" id="KW-0378">Hydrolase</keyword>
<dbReference type="SUPFAM" id="SSF52335">
    <property type="entry name" value="Methylglyoxal synthase-like"/>
    <property type="match status" value="1"/>
</dbReference>
<gene>
    <name evidence="10 12" type="primary">purH</name>
    <name evidence="12" type="ORF">FTV88_0110</name>
</gene>
<dbReference type="InterPro" id="IPR036914">
    <property type="entry name" value="MGS-like_dom_sf"/>
</dbReference>
<dbReference type="Pfam" id="PF02142">
    <property type="entry name" value="MGS"/>
    <property type="match status" value="1"/>
</dbReference>
<dbReference type="UniPathway" id="UPA00074">
    <property type="reaction ID" value="UER00133"/>
</dbReference>
<dbReference type="InterPro" id="IPR024051">
    <property type="entry name" value="AICAR_Tfase_dup_dom_sf"/>
</dbReference>
<evidence type="ECO:0000256" key="10">
    <source>
        <dbReference type="HAMAP-Rule" id="MF_00139"/>
    </source>
</evidence>
<dbReference type="Pfam" id="PF01808">
    <property type="entry name" value="AICARFT_IMPCHas"/>
    <property type="match status" value="1"/>
</dbReference>
<sequence length="536" mass="57807">MKRRALISVSDKSGVVEFAKALVDLGFEVVSTGGTFRTIKEAGVEVKYVTEITGFPEILDGRVKTLHPKVHGGILARRTPDHLQQLSDNDITPIDVVAVNLYPFRETVAKEGVTFEEAIENIDIGGPAMVRASAKNHGAVTIVVNPERYAAIVAELQEKGEVSDSTRRLLALEAFAHTAEYDSAIASYLKGQCEEKDQAAEESDCGLQIFTAGTVEKVQDLRYGENPHQKAAFYREVGYAGAGAGTAKQLWGKELSFNNLLDLNAALELVREFEEPAVTIIKHNNPCGTAIAATLEEAYVKAFDADPVSAFGGITACNRPVNGATATELVKTFMEAVIAPAYDDEALEILKTKKNLRIMEVGALEGAAPSYDLKKIRGGFLLQEGDYGQVKEEELKVVTERTPSDVELRDLQFAWKVVKHVKSNAIVVAKDGVAIGVGAGQMNRVGSAHIALEQARGTAIGTEKEAAADVGAWSSQGAVLASDAFFPFKDTVEMAAKYGIKAIIQPGGSMRDDESIEACNRLGISMVFTSMRHFKH</sequence>
<reference evidence="13" key="1">
    <citation type="submission" date="2019-11" db="EMBL/GenBank/DDBJ databases">
        <title>Genome sequence of Heliorestis convoluta strain HH, an alkaliphilic and minimalistic phototrophic bacterium from a soda lake in Egypt.</title>
        <authorList>
            <person name="Dewey E.D."/>
            <person name="Stokes L.M."/>
            <person name="Burchell B.M."/>
            <person name="Shaffer K.N."/>
            <person name="Huntington A.M."/>
            <person name="Baker J.M."/>
            <person name="Nadendla S."/>
            <person name="Giglio M.G."/>
            <person name="Touchman J.W."/>
            <person name="Blankenship R.E."/>
            <person name="Madigan M.T."/>
            <person name="Sattley W.M."/>
        </authorList>
    </citation>
    <scope>NUCLEOTIDE SEQUENCE [LARGE SCALE GENOMIC DNA]</scope>
    <source>
        <strain evidence="13">HH</strain>
    </source>
</reference>
<dbReference type="AlphaFoldDB" id="A0A5Q2MY76"/>
<keyword evidence="5 10" id="KW-0658">Purine biosynthesis</keyword>
<dbReference type="Gene3D" id="3.40.50.1380">
    <property type="entry name" value="Methylglyoxal synthase-like domain"/>
    <property type="match status" value="1"/>
</dbReference>
<dbReference type="SMART" id="SM00851">
    <property type="entry name" value="MGS"/>
    <property type="match status" value="1"/>
</dbReference>
<evidence type="ECO:0000256" key="3">
    <source>
        <dbReference type="ARBA" id="ARBA00007667"/>
    </source>
</evidence>
<dbReference type="GO" id="GO:0006189">
    <property type="term" value="P:'de novo' IMP biosynthetic process"/>
    <property type="evidence" value="ECO:0007669"/>
    <property type="project" value="UniProtKB-UniRule"/>
</dbReference>
<comment type="domain">
    <text evidence="10">The IMP cyclohydrolase activity resides in the N-terminal region.</text>
</comment>
<dbReference type="InterPro" id="IPR011607">
    <property type="entry name" value="MGS-like_dom"/>
</dbReference>
<evidence type="ECO:0000256" key="8">
    <source>
        <dbReference type="ARBA" id="ARBA00050488"/>
    </source>
</evidence>
<evidence type="ECO:0000256" key="2">
    <source>
        <dbReference type="ARBA" id="ARBA00004954"/>
    </source>
</evidence>
<dbReference type="PANTHER" id="PTHR11692:SF0">
    <property type="entry name" value="BIFUNCTIONAL PURINE BIOSYNTHESIS PROTEIN ATIC"/>
    <property type="match status" value="1"/>
</dbReference>
<evidence type="ECO:0000256" key="4">
    <source>
        <dbReference type="ARBA" id="ARBA00022679"/>
    </source>
</evidence>
<dbReference type="FunFam" id="3.40.140.20:FF:000001">
    <property type="entry name" value="Bifunctional purine biosynthesis protein PurH"/>
    <property type="match status" value="1"/>
</dbReference>
<dbReference type="KEGG" id="hcv:FTV88_0110"/>
<organism evidence="12 13">
    <name type="scientific">Heliorestis convoluta</name>
    <dbReference type="NCBI Taxonomy" id="356322"/>
    <lineage>
        <taxon>Bacteria</taxon>
        <taxon>Bacillati</taxon>
        <taxon>Bacillota</taxon>
        <taxon>Clostridia</taxon>
        <taxon>Eubacteriales</taxon>
        <taxon>Heliobacteriaceae</taxon>
        <taxon>Heliorestis</taxon>
    </lineage>
</organism>
<name>A0A5Q2MY76_9FIRM</name>
<evidence type="ECO:0000256" key="5">
    <source>
        <dbReference type="ARBA" id="ARBA00022755"/>
    </source>
</evidence>
<dbReference type="EC" id="3.5.4.10" evidence="10"/>
<evidence type="ECO:0000256" key="7">
    <source>
        <dbReference type="ARBA" id="ARBA00023268"/>
    </source>
</evidence>
<dbReference type="InterPro" id="IPR002695">
    <property type="entry name" value="PurH-like"/>
</dbReference>
<accession>A0A5Q2MY76</accession>